<evidence type="ECO:0000313" key="2">
    <source>
        <dbReference type="EMBL" id="KAK9193381.1"/>
    </source>
</evidence>
<organism evidence="2 3">
    <name type="scientific">Citrus x changshan-huyou</name>
    <dbReference type="NCBI Taxonomy" id="2935761"/>
    <lineage>
        <taxon>Eukaryota</taxon>
        <taxon>Viridiplantae</taxon>
        <taxon>Streptophyta</taxon>
        <taxon>Embryophyta</taxon>
        <taxon>Tracheophyta</taxon>
        <taxon>Spermatophyta</taxon>
        <taxon>Magnoliopsida</taxon>
        <taxon>eudicotyledons</taxon>
        <taxon>Gunneridae</taxon>
        <taxon>Pentapetalae</taxon>
        <taxon>rosids</taxon>
        <taxon>malvids</taxon>
        <taxon>Sapindales</taxon>
        <taxon>Rutaceae</taxon>
        <taxon>Aurantioideae</taxon>
        <taxon>Citrus</taxon>
    </lineage>
</organism>
<proteinExistence type="predicted"/>
<keyword evidence="3" id="KW-1185">Reference proteome</keyword>
<reference evidence="2 3" key="1">
    <citation type="submission" date="2024-05" db="EMBL/GenBank/DDBJ databases">
        <title>Haplotype-resolved chromosome-level genome assembly of Huyou (Citrus changshanensis).</title>
        <authorList>
            <person name="Miao C."/>
            <person name="Chen W."/>
            <person name="Wu Y."/>
            <person name="Wang L."/>
            <person name="Zhao S."/>
            <person name="Grierson D."/>
            <person name="Xu C."/>
            <person name="Chen K."/>
        </authorList>
    </citation>
    <scope>NUCLEOTIDE SEQUENCE [LARGE SCALE GENOMIC DNA]</scope>
    <source>
        <strain evidence="2">01-14</strain>
        <tissue evidence="2">Leaf</tissue>
    </source>
</reference>
<sequence length="95" mass="10711">MVAKSQSRKPTVLVNPIQNPFQSSALNIRENDINSPPHANHNPNSHFTPQLVSSNQHVFPLATTLDPTKHTVVFCSSQTLPHRDIRDVVTEHRDR</sequence>
<dbReference type="Proteomes" id="UP001428341">
    <property type="component" value="Unassembled WGS sequence"/>
</dbReference>
<dbReference type="AlphaFoldDB" id="A0AAP0QLT9"/>
<comment type="caution">
    <text evidence="2">The sequence shown here is derived from an EMBL/GenBank/DDBJ whole genome shotgun (WGS) entry which is preliminary data.</text>
</comment>
<feature type="compositionally biased region" description="Low complexity" evidence="1">
    <location>
        <begin position="34"/>
        <end position="46"/>
    </location>
</feature>
<dbReference type="EMBL" id="JBCGBO010000006">
    <property type="protein sequence ID" value="KAK9193381.1"/>
    <property type="molecule type" value="Genomic_DNA"/>
</dbReference>
<protein>
    <submittedName>
        <fullName evidence="2">Uncharacterized protein</fullName>
    </submittedName>
</protein>
<gene>
    <name evidence="2" type="ORF">WN944_004078</name>
</gene>
<evidence type="ECO:0000256" key="1">
    <source>
        <dbReference type="SAM" id="MobiDB-lite"/>
    </source>
</evidence>
<feature type="region of interest" description="Disordered" evidence="1">
    <location>
        <begin position="30"/>
        <end position="50"/>
    </location>
</feature>
<evidence type="ECO:0000313" key="3">
    <source>
        <dbReference type="Proteomes" id="UP001428341"/>
    </source>
</evidence>
<accession>A0AAP0QLT9</accession>
<name>A0AAP0QLT9_9ROSI</name>